<reference evidence="1 2" key="1">
    <citation type="journal article" date="2020" name="Mol. Biol. Evol.">
        <title>Distinct Expression and Methylation Patterns for Genes with Different Fates following a Single Whole-Genome Duplication in Flowering Plants.</title>
        <authorList>
            <person name="Shi T."/>
            <person name="Rahmani R.S."/>
            <person name="Gugger P.F."/>
            <person name="Wang M."/>
            <person name="Li H."/>
            <person name="Zhang Y."/>
            <person name="Li Z."/>
            <person name="Wang Q."/>
            <person name="Van de Peer Y."/>
            <person name="Marchal K."/>
            <person name="Chen J."/>
        </authorList>
    </citation>
    <scope>NUCLEOTIDE SEQUENCE [LARGE SCALE GENOMIC DNA]</scope>
    <source>
        <tissue evidence="1">Leaf</tissue>
    </source>
</reference>
<dbReference type="Proteomes" id="UP000607653">
    <property type="component" value="Unassembled WGS sequence"/>
</dbReference>
<comment type="caution">
    <text evidence="1">The sequence shown here is derived from an EMBL/GenBank/DDBJ whole genome shotgun (WGS) entry which is preliminary data.</text>
</comment>
<protein>
    <submittedName>
        <fullName evidence="1">Uncharacterized protein</fullName>
    </submittedName>
</protein>
<accession>A0A822YSG7</accession>
<name>A0A822YSG7_NELNU</name>
<dbReference type="AlphaFoldDB" id="A0A822YSG7"/>
<sequence length="49" mass="5189">MVINCGSCVAEDEATAMEVNHERELDGGGVRRGSKYSDPSFVGGAIFLL</sequence>
<dbReference type="EMBL" id="DUZY01000004">
    <property type="protein sequence ID" value="DAD34005.1"/>
    <property type="molecule type" value="Genomic_DNA"/>
</dbReference>
<proteinExistence type="predicted"/>
<organism evidence="1 2">
    <name type="scientific">Nelumbo nucifera</name>
    <name type="common">Sacred lotus</name>
    <dbReference type="NCBI Taxonomy" id="4432"/>
    <lineage>
        <taxon>Eukaryota</taxon>
        <taxon>Viridiplantae</taxon>
        <taxon>Streptophyta</taxon>
        <taxon>Embryophyta</taxon>
        <taxon>Tracheophyta</taxon>
        <taxon>Spermatophyta</taxon>
        <taxon>Magnoliopsida</taxon>
        <taxon>Proteales</taxon>
        <taxon>Nelumbonaceae</taxon>
        <taxon>Nelumbo</taxon>
    </lineage>
</organism>
<gene>
    <name evidence="1" type="ORF">HUJ06_004645</name>
</gene>
<keyword evidence="2" id="KW-1185">Reference proteome</keyword>
<evidence type="ECO:0000313" key="1">
    <source>
        <dbReference type="EMBL" id="DAD34005.1"/>
    </source>
</evidence>
<evidence type="ECO:0000313" key="2">
    <source>
        <dbReference type="Proteomes" id="UP000607653"/>
    </source>
</evidence>